<keyword evidence="4" id="KW-0560">Oxidoreductase</keyword>
<dbReference type="Proteomes" id="UP000054560">
    <property type="component" value="Unassembled WGS sequence"/>
</dbReference>
<keyword evidence="5" id="KW-0408">Iron</keyword>
<keyword evidence="9" id="KW-1185">Reference proteome</keyword>
<dbReference type="eggNOG" id="ENOG502QW74">
    <property type="taxonomic scope" value="Eukaryota"/>
</dbReference>
<evidence type="ECO:0000256" key="4">
    <source>
        <dbReference type="ARBA" id="ARBA00023002"/>
    </source>
</evidence>
<keyword evidence="2" id="KW-0479">Metal-binding</keyword>
<evidence type="ECO:0000256" key="1">
    <source>
        <dbReference type="ARBA" id="ARBA00001961"/>
    </source>
</evidence>
<dbReference type="EMBL" id="KQ241992">
    <property type="protein sequence ID" value="KNC81815.1"/>
    <property type="molecule type" value="Genomic_DNA"/>
</dbReference>
<dbReference type="GO" id="GO:0004656">
    <property type="term" value="F:procollagen-proline 4-dioxygenase activity"/>
    <property type="evidence" value="ECO:0007669"/>
    <property type="project" value="TreeGrafter"/>
</dbReference>
<feature type="domain" description="Fe2OG dioxygenase" evidence="7">
    <location>
        <begin position="386"/>
        <end position="504"/>
    </location>
</feature>
<evidence type="ECO:0000313" key="8">
    <source>
        <dbReference type="EMBL" id="KNC81815.1"/>
    </source>
</evidence>
<feature type="region of interest" description="Disordered" evidence="6">
    <location>
        <begin position="1"/>
        <end position="52"/>
    </location>
</feature>
<dbReference type="RefSeq" id="XP_014155717.1">
    <property type="nucleotide sequence ID" value="XM_014300242.1"/>
</dbReference>
<dbReference type="InterPro" id="IPR044862">
    <property type="entry name" value="Pro_4_hyd_alph_FE2OG_OXY"/>
</dbReference>
<evidence type="ECO:0000256" key="5">
    <source>
        <dbReference type="ARBA" id="ARBA00023004"/>
    </source>
</evidence>
<evidence type="ECO:0000256" key="2">
    <source>
        <dbReference type="ARBA" id="ARBA00022723"/>
    </source>
</evidence>
<organism evidence="8 9">
    <name type="scientific">Sphaeroforma arctica JP610</name>
    <dbReference type="NCBI Taxonomy" id="667725"/>
    <lineage>
        <taxon>Eukaryota</taxon>
        <taxon>Ichthyosporea</taxon>
        <taxon>Ichthyophonida</taxon>
        <taxon>Sphaeroforma</taxon>
    </lineage>
</organism>
<dbReference type="PANTHER" id="PTHR10869">
    <property type="entry name" value="PROLYL 4-HYDROXYLASE ALPHA SUBUNIT"/>
    <property type="match status" value="1"/>
</dbReference>
<evidence type="ECO:0000313" key="9">
    <source>
        <dbReference type="Proteomes" id="UP000054560"/>
    </source>
</evidence>
<feature type="region of interest" description="Disordered" evidence="6">
    <location>
        <begin position="217"/>
        <end position="256"/>
    </location>
</feature>
<dbReference type="GO" id="GO:0031418">
    <property type="term" value="F:L-ascorbic acid binding"/>
    <property type="evidence" value="ECO:0007669"/>
    <property type="project" value="InterPro"/>
</dbReference>
<accession>A0A0L0FYA2</accession>
<dbReference type="GO" id="GO:0005783">
    <property type="term" value="C:endoplasmic reticulum"/>
    <property type="evidence" value="ECO:0007669"/>
    <property type="project" value="TreeGrafter"/>
</dbReference>
<dbReference type="GeneID" id="25906383"/>
<gene>
    <name evidence="8" type="ORF">SARC_05879</name>
</gene>
<name>A0A0L0FYA2_9EUKA</name>
<dbReference type="InterPro" id="IPR045054">
    <property type="entry name" value="P4HA-like"/>
</dbReference>
<dbReference type="Gene3D" id="2.60.120.620">
    <property type="entry name" value="q2cbj1_9rhob like domain"/>
    <property type="match status" value="1"/>
</dbReference>
<dbReference type="OrthoDB" id="69177at2759"/>
<protein>
    <recommendedName>
        <fullName evidence="7">Fe2OG dioxygenase domain-containing protein</fullName>
    </recommendedName>
</protein>
<feature type="compositionally biased region" description="Basic residues" evidence="6">
    <location>
        <begin position="1"/>
        <end position="13"/>
    </location>
</feature>
<dbReference type="InterPro" id="IPR005123">
    <property type="entry name" value="Oxoglu/Fe-dep_dioxygenase_dom"/>
</dbReference>
<dbReference type="InterPro" id="IPR006620">
    <property type="entry name" value="Pro_4_hyd_alph"/>
</dbReference>
<dbReference type="GO" id="GO:0005506">
    <property type="term" value="F:iron ion binding"/>
    <property type="evidence" value="ECO:0007669"/>
    <property type="project" value="InterPro"/>
</dbReference>
<dbReference type="SMART" id="SM00702">
    <property type="entry name" value="P4Hc"/>
    <property type="match status" value="1"/>
</dbReference>
<proteinExistence type="predicted"/>
<dbReference type="STRING" id="667725.A0A0L0FYA2"/>
<dbReference type="PANTHER" id="PTHR10869:SF247">
    <property type="entry name" value="FE2OG DIOXYGENASE DOMAIN-CONTAINING PROTEIN"/>
    <property type="match status" value="1"/>
</dbReference>
<evidence type="ECO:0000256" key="3">
    <source>
        <dbReference type="ARBA" id="ARBA00022964"/>
    </source>
</evidence>
<sequence length="530" mass="58840">MGKTAKKAAKRRQQMAEMERTANKRAKTNHASEIETKAAASHTVPMAQEDDYDGFPISREDLQSTLRTLELLVTDRALFGSERLRPLRKLLHPLTEYYQSKAGASNSAFKRISDALKEEKWTDALLLLEGLRGSGHAVKLGTVQRWVRDALIVCPKLTDATTVKVLDAILRVANAEWDKVRPDDKEVAVGTVIRHPSWVPTDKPAQKPTVTPAEYLATPTHTRSPSPTVTEPITAANEHSAESTAETTSPSNAKKWQPSVVAFEKAAERRPPNRYDLRIWQDAAKLHWDATPPCTTRHNVEFVDKAFLLDSVLSPNECAQILSLTHNMGYDPDEPIGGSQSLEDGVAREGRAQACVWLAGRDVVETIFDRVKGLVDESIGECKVSGINARFRCYRYVPGNLYGPHVDGAWPGSGIVDGEYQYDAFGNQWSKMTFLIYLNDDFEGGDTTFYLPGPVLGSLDARGVAPRTGSVLVFPHGDTSDSLVHEGSSVFTGNKFVIRTDLLYTMAAKNTSMHNKHMKHNDEELKRMRR</sequence>
<comment type="cofactor">
    <cofactor evidence="1">
        <name>L-ascorbate</name>
        <dbReference type="ChEBI" id="CHEBI:38290"/>
    </cofactor>
</comment>
<dbReference type="PROSITE" id="PS51471">
    <property type="entry name" value="FE2OG_OXY"/>
    <property type="match status" value="1"/>
</dbReference>
<feature type="compositionally biased region" description="Polar residues" evidence="6">
    <location>
        <begin position="219"/>
        <end position="231"/>
    </location>
</feature>
<dbReference type="Pfam" id="PF13640">
    <property type="entry name" value="2OG-FeII_Oxy_3"/>
    <property type="match status" value="1"/>
</dbReference>
<evidence type="ECO:0000259" key="7">
    <source>
        <dbReference type="PROSITE" id="PS51471"/>
    </source>
</evidence>
<reference evidence="8 9" key="1">
    <citation type="submission" date="2011-02" db="EMBL/GenBank/DDBJ databases">
        <title>The Genome Sequence of Sphaeroforma arctica JP610.</title>
        <authorList>
            <consortium name="The Broad Institute Genome Sequencing Platform"/>
            <person name="Russ C."/>
            <person name="Cuomo C."/>
            <person name="Young S.K."/>
            <person name="Zeng Q."/>
            <person name="Gargeya S."/>
            <person name="Alvarado L."/>
            <person name="Berlin A."/>
            <person name="Chapman S.B."/>
            <person name="Chen Z."/>
            <person name="Freedman E."/>
            <person name="Gellesch M."/>
            <person name="Goldberg J."/>
            <person name="Griggs A."/>
            <person name="Gujja S."/>
            <person name="Heilman E."/>
            <person name="Heiman D."/>
            <person name="Howarth C."/>
            <person name="Mehta T."/>
            <person name="Neiman D."/>
            <person name="Pearson M."/>
            <person name="Roberts A."/>
            <person name="Saif S."/>
            <person name="Shea T."/>
            <person name="Shenoy N."/>
            <person name="Sisk P."/>
            <person name="Stolte C."/>
            <person name="Sykes S."/>
            <person name="White J."/>
            <person name="Yandava C."/>
            <person name="Burger G."/>
            <person name="Gray M.W."/>
            <person name="Holland P.W.H."/>
            <person name="King N."/>
            <person name="Lang F.B.F."/>
            <person name="Roger A.J."/>
            <person name="Ruiz-Trillo I."/>
            <person name="Haas B."/>
            <person name="Nusbaum C."/>
            <person name="Birren B."/>
        </authorList>
    </citation>
    <scope>NUCLEOTIDE SEQUENCE [LARGE SCALE GENOMIC DNA]</scope>
    <source>
        <strain evidence="8 9">JP610</strain>
    </source>
</reference>
<feature type="compositionally biased region" description="Low complexity" evidence="6">
    <location>
        <begin position="234"/>
        <end position="253"/>
    </location>
</feature>
<dbReference type="AlphaFoldDB" id="A0A0L0FYA2"/>
<evidence type="ECO:0000256" key="6">
    <source>
        <dbReference type="SAM" id="MobiDB-lite"/>
    </source>
</evidence>
<keyword evidence="3" id="KW-0223">Dioxygenase</keyword>